<reference evidence="1" key="3">
    <citation type="submission" date="2025-09" db="UniProtKB">
        <authorList>
            <consortium name="Ensembl"/>
        </authorList>
    </citation>
    <scope>IDENTIFICATION</scope>
</reference>
<proteinExistence type="predicted"/>
<sequence>MAHCNLHLLGSSNFPALASRVVGTTGMRHHAQLIFCIFSRDGVSPCWPGWSRSLDLVIHPLGLPKCWDYRLEYLPLLRALTIVISAVPFAM</sequence>
<dbReference type="GeneTree" id="ENSGT01010000223043"/>
<dbReference type="PANTHER" id="PTHR12138">
    <property type="entry name" value="PRIMATE-EXPANDED PROTEIN FAMILY"/>
    <property type="match status" value="1"/>
</dbReference>
<keyword evidence="2" id="KW-1185">Reference proteome</keyword>
<name>A0A8I3WH67_CALJA</name>
<dbReference type="Ensembl" id="ENSCJAT00000120317.1">
    <property type="protein sequence ID" value="ENSCJAP00000087634.1"/>
    <property type="gene ID" value="ENSCJAG00000073932.1"/>
</dbReference>
<evidence type="ECO:0000313" key="2">
    <source>
        <dbReference type="Proteomes" id="UP000008225"/>
    </source>
</evidence>
<dbReference type="AlphaFoldDB" id="A0A8I3WH67"/>
<reference evidence="1" key="2">
    <citation type="submission" date="2025-08" db="UniProtKB">
        <authorList>
            <consortium name="Ensembl"/>
        </authorList>
    </citation>
    <scope>IDENTIFICATION</scope>
</reference>
<dbReference type="Proteomes" id="UP000008225">
    <property type="component" value="Chromosome 8"/>
</dbReference>
<reference evidence="1 2" key="1">
    <citation type="submission" date="2009-03" db="EMBL/GenBank/DDBJ databases">
        <authorList>
            <person name="Warren W."/>
            <person name="Ye L."/>
            <person name="Minx P."/>
            <person name="Worley K."/>
            <person name="Gibbs R."/>
            <person name="Wilson R.K."/>
        </authorList>
    </citation>
    <scope>NUCLEOTIDE SEQUENCE [LARGE SCALE GENOMIC DNA]</scope>
</reference>
<organism evidence="1 2">
    <name type="scientific">Callithrix jacchus</name>
    <name type="common">White-tufted-ear marmoset</name>
    <name type="synonym">Simia Jacchus</name>
    <dbReference type="NCBI Taxonomy" id="9483"/>
    <lineage>
        <taxon>Eukaryota</taxon>
        <taxon>Metazoa</taxon>
        <taxon>Chordata</taxon>
        <taxon>Craniata</taxon>
        <taxon>Vertebrata</taxon>
        <taxon>Euteleostomi</taxon>
        <taxon>Mammalia</taxon>
        <taxon>Eutheria</taxon>
        <taxon>Euarchontoglires</taxon>
        <taxon>Primates</taxon>
        <taxon>Haplorrhini</taxon>
        <taxon>Platyrrhini</taxon>
        <taxon>Cebidae</taxon>
        <taxon>Callitrichinae</taxon>
        <taxon>Callithrix</taxon>
        <taxon>Callithrix</taxon>
    </lineage>
</organism>
<evidence type="ECO:0000313" key="1">
    <source>
        <dbReference type="Ensembl" id="ENSCJAP00000087634.1"/>
    </source>
</evidence>
<accession>A0A8I3WH67</accession>
<protein>
    <submittedName>
        <fullName evidence="1">Uncharacterized protein</fullName>
    </submittedName>
</protein>
<dbReference type="PANTHER" id="PTHR12138:SF162">
    <property type="entry name" value="CHROMOSOME UNDETERMINED SCAFFOLD_275, WHOLE GENOME SHOTGUN SEQUENCE"/>
    <property type="match status" value="1"/>
</dbReference>